<dbReference type="AlphaFoldDB" id="S0EVW5"/>
<keyword evidence="1" id="KW-0472">Membrane</keyword>
<evidence type="ECO:0000256" key="1">
    <source>
        <dbReference type="SAM" id="Phobius"/>
    </source>
</evidence>
<evidence type="ECO:0000313" key="2">
    <source>
        <dbReference type="EMBL" id="CCW34537.1"/>
    </source>
</evidence>
<proteinExistence type="predicted"/>
<dbReference type="PATRIC" id="fig|1303518.3.peg.718"/>
<sequence>MFTFIVLMFTGLIGLVFMALPGFLHHGGQLSHAIHTSHVSAGAHHGVHLHAPAVAKIAGKMGNSNWLRLVPSPRAIFSLLAAYGAFGVLFMAGLHLSSTLAAWSAVLPAIAFERFILRPYWNWLTSFGAAPASPLTALVLTEAVAVSNFQNGRGIVQVEHDGRAVQMMAYLIPEQCRMPVHVGDRLRVESVDEKKELLIVSLSQ</sequence>
<protein>
    <submittedName>
        <fullName evidence="2">Uncharacterized protein</fullName>
    </submittedName>
</protein>
<name>S0EVW5_CHTCT</name>
<accession>S0EVW5</accession>
<keyword evidence="3" id="KW-1185">Reference proteome</keyword>
<organism evidence="2 3">
    <name type="scientific">Chthonomonas calidirosea (strain DSM 23976 / ICMP 18418 / T49)</name>
    <dbReference type="NCBI Taxonomy" id="1303518"/>
    <lineage>
        <taxon>Bacteria</taxon>
        <taxon>Bacillati</taxon>
        <taxon>Armatimonadota</taxon>
        <taxon>Chthonomonadia</taxon>
        <taxon>Chthonomonadales</taxon>
        <taxon>Chthonomonadaceae</taxon>
        <taxon>Chthonomonas</taxon>
    </lineage>
</organism>
<dbReference type="RefSeq" id="WP_016482099.1">
    <property type="nucleotide sequence ID" value="NC_021487.1"/>
</dbReference>
<feature type="transmembrane region" description="Helical" evidence="1">
    <location>
        <begin position="75"/>
        <end position="94"/>
    </location>
</feature>
<dbReference type="Proteomes" id="UP000014227">
    <property type="component" value="Chromosome I"/>
</dbReference>
<keyword evidence="1" id="KW-0812">Transmembrane</keyword>
<dbReference type="HOGENOM" id="CLU_1341298_0_0_0"/>
<dbReference type="EMBL" id="HF951689">
    <property type="protein sequence ID" value="CCW34537.1"/>
    <property type="molecule type" value="Genomic_DNA"/>
</dbReference>
<evidence type="ECO:0000313" key="3">
    <source>
        <dbReference type="Proteomes" id="UP000014227"/>
    </source>
</evidence>
<feature type="transmembrane region" description="Helical" evidence="1">
    <location>
        <begin position="6"/>
        <end position="24"/>
    </location>
</feature>
<dbReference type="OrthoDB" id="9955164at2"/>
<dbReference type="STRING" id="454171.CP488_00441"/>
<dbReference type="KEGG" id="ccz:CCALI_00712"/>
<reference evidence="3" key="1">
    <citation type="submission" date="2013-03" db="EMBL/GenBank/DDBJ databases">
        <title>Genome sequence of Chthonomonas calidirosea, the first sequenced genome from the Armatimonadetes phylum (formally candidate division OP10).</title>
        <authorList>
            <person name="Lee K.C.Y."/>
            <person name="Morgan X.C."/>
            <person name="Dunfield P.F."/>
            <person name="Tamas I."/>
            <person name="Houghton K.M."/>
            <person name="Vyssotski M."/>
            <person name="Ryan J.L.J."/>
            <person name="Lagutin K."/>
            <person name="McDonald I.R."/>
            <person name="Stott M.B."/>
        </authorList>
    </citation>
    <scope>NUCLEOTIDE SEQUENCE [LARGE SCALE GENOMIC DNA]</scope>
    <source>
        <strain evidence="3">DSM 23976 / ICMP 18418 / T49</strain>
    </source>
</reference>
<keyword evidence="1" id="KW-1133">Transmembrane helix</keyword>
<dbReference type="InParanoid" id="S0EVW5"/>
<gene>
    <name evidence="2" type="ORF">CCALI_00712</name>
</gene>